<evidence type="ECO:0000313" key="2">
    <source>
        <dbReference type="EMBL" id="QEG14500.1"/>
    </source>
</evidence>
<reference evidence="2 3" key="1">
    <citation type="submission" date="2019-08" db="EMBL/GenBank/DDBJ databases">
        <title>Deep-cultivation of Planctomycetes and their phenomic and genomic characterization uncovers novel biology.</title>
        <authorList>
            <person name="Wiegand S."/>
            <person name="Jogler M."/>
            <person name="Boedeker C."/>
            <person name="Pinto D."/>
            <person name="Vollmers J."/>
            <person name="Rivas-Marin E."/>
            <person name="Kohn T."/>
            <person name="Peeters S.H."/>
            <person name="Heuer A."/>
            <person name="Rast P."/>
            <person name="Oberbeckmann S."/>
            <person name="Bunk B."/>
            <person name="Jeske O."/>
            <person name="Meyerdierks A."/>
            <person name="Storesund J.E."/>
            <person name="Kallscheuer N."/>
            <person name="Luecker S."/>
            <person name="Lage O.M."/>
            <person name="Pohl T."/>
            <person name="Merkel B.J."/>
            <person name="Hornburger P."/>
            <person name="Mueller R.-W."/>
            <person name="Bruemmer F."/>
            <person name="Labrenz M."/>
            <person name="Spormann A.M."/>
            <person name="Op den Camp H."/>
            <person name="Overmann J."/>
            <person name="Amann R."/>
            <person name="Jetten M.S.M."/>
            <person name="Mascher T."/>
            <person name="Medema M.H."/>
            <person name="Devos D.P."/>
            <person name="Kaster A.-K."/>
            <person name="Ovreas L."/>
            <person name="Rohde M."/>
            <person name="Galperin M.Y."/>
            <person name="Jogler C."/>
        </authorList>
    </citation>
    <scope>NUCLEOTIDE SEQUENCE [LARGE SCALE GENOMIC DNA]</scope>
    <source>
        <strain evidence="2 3">DSM 8797</strain>
    </source>
</reference>
<dbReference type="RefSeq" id="WP_002646812.1">
    <property type="nucleotide sequence ID" value="NZ_CP042910.1"/>
</dbReference>
<name>A0ABX5YFW3_9PLAN</name>
<keyword evidence="3" id="KW-1185">Reference proteome</keyword>
<dbReference type="InterPro" id="IPR051043">
    <property type="entry name" value="Sulfatase_Mod_Factor_Kinase"/>
</dbReference>
<dbReference type="Proteomes" id="UP000322887">
    <property type="component" value="Chromosome"/>
</dbReference>
<dbReference type="PANTHER" id="PTHR23150:SF19">
    <property type="entry name" value="FORMYLGLYCINE-GENERATING ENZYME"/>
    <property type="match status" value="1"/>
</dbReference>
<protein>
    <submittedName>
        <fullName evidence="2">Formylglycine-generating sulfatase enzyme</fullName>
    </submittedName>
</protein>
<dbReference type="GeneID" id="98645025"/>
<dbReference type="PANTHER" id="PTHR23150">
    <property type="entry name" value="SULFATASE MODIFYING FACTOR 1, 2"/>
    <property type="match status" value="1"/>
</dbReference>
<dbReference type="InterPro" id="IPR042095">
    <property type="entry name" value="SUMF_sf"/>
</dbReference>
<sequence>MNAEKREQLLLKLPFDLEAAVSAQEAWARRCRVPLRMTDSLGVESILVPPGEFRCGATKEVNQELERQGFSKIDEPIFDCILTKPMYVGIHRITQNQYWKLMGINPSAYAASGYLASHVEGLDTWQFPVEGVSWYDCIEACNNMSEREGLPAYYRFGEFMLRESSGAISDAEVEIIGGTGYRLLTSAEWEWVARAGTSTVYFYGNEERRPDWKVDIGRPWPVGVEAANNFGIYDLDMFRNEWVFDAYSYEDQVEGPLIDPVDLENEDNERVARGHDSFHRSMEIAGAAESRNFRFCRTIEVEAVRRDD</sequence>
<dbReference type="InterPro" id="IPR016187">
    <property type="entry name" value="CTDL_fold"/>
</dbReference>
<organism evidence="2 3">
    <name type="scientific">Gimesia maris</name>
    <dbReference type="NCBI Taxonomy" id="122"/>
    <lineage>
        <taxon>Bacteria</taxon>
        <taxon>Pseudomonadati</taxon>
        <taxon>Planctomycetota</taxon>
        <taxon>Planctomycetia</taxon>
        <taxon>Planctomycetales</taxon>
        <taxon>Planctomycetaceae</taxon>
        <taxon>Gimesia</taxon>
    </lineage>
</organism>
<dbReference type="SUPFAM" id="SSF56436">
    <property type="entry name" value="C-type lectin-like"/>
    <property type="match status" value="1"/>
</dbReference>
<gene>
    <name evidence="2" type="ORF">GmarT_03350</name>
</gene>
<accession>A0ABX5YFW3</accession>
<dbReference type="InterPro" id="IPR005532">
    <property type="entry name" value="SUMF_dom"/>
</dbReference>
<dbReference type="Gene3D" id="3.90.1580.10">
    <property type="entry name" value="paralog of FGE (formylglycine-generating enzyme)"/>
    <property type="match status" value="1"/>
</dbReference>
<dbReference type="Pfam" id="PF03781">
    <property type="entry name" value="FGE-sulfatase"/>
    <property type="match status" value="1"/>
</dbReference>
<evidence type="ECO:0000259" key="1">
    <source>
        <dbReference type="Pfam" id="PF03781"/>
    </source>
</evidence>
<proteinExistence type="predicted"/>
<feature type="domain" description="Sulfatase-modifying factor enzyme-like" evidence="1">
    <location>
        <begin position="44"/>
        <end position="284"/>
    </location>
</feature>
<dbReference type="EMBL" id="CP042910">
    <property type="protein sequence ID" value="QEG14500.1"/>
    <property type="molecule type" value="Genomic_DNA"/>
</dbReference>
<evidence type="ECO:0000313" key="3">
    <source>
        <dbReference type="Proteomes" id="UP000322887"/>
    </source>
</evidence>